<dbReference type="Gene3D" id="3.40.50.2300">
    <property type="match status" value="2"/>
</dbReference>
<dbReference type="Pfam" id="PF00072">
    <property type="entry name" value="Response_reg"/>
    <property type="match status" value="2"/>
</dbReference>
<dbReference type="EMBL" id="CP000360">
    <property type="protein sequence ID" value="ABF42715.1"/>
    <property type="molecule type" value="Genomic_DNA"/>
</dbReference>
<dbReference type="HOGENOM" id="CLU_1084961_0_0_0"/>
<dbReference type="AlphaFoldDB" id="Q1IK85"/>
<feature type="domain" description="Response regulatory" evidence="3">
    <location>
        <begin position="129"/>
        <end position="243"/>
    </location>
</feature>
<dbReference type="RefSeq" id="WP_011524514.1">
    <property type="nucleotide sequence ID" value="NC_008009.1"/>
</dbReference>
<gene>
    <name evidence="4" type="ordered locus">Acid345_3714</name>
</gene>
<dbReference type="GO" id="GO:0000160">
    <property type="term" value="P:phosphorelay signal transduction system"/>
    <property type="evidence" value="ECO:0007669"/>
    <property type="project" value="InterPro"/>
</dbReference>
<dbReference type="InterPro" id="IPR050595">
    <property type="entry name" value="Bact_response_regulator"/>
</dbReference>
<evidence type="ECO:0000313" key="4">
    <source>
        <dbReference type="EMBL" id="ABF42715.1"/>
    </source>
</evidence>
<evidence type="ECO:0000256" key="2">
    <source>
        <dbReference type="PROSITE-ProRule" id="PRU00169"/>
    </source>
</evidence>
<sequence length="256" mass="28135">MTNHLISVVDDDDSTRRSTTLLIESFGFQAAGFESAESLLTSDQLGETLCLIVDVRMPGMNGLQLQRHLAAAGYKIPIVFITAYDDGESRRRAMQAGAVAFLPKPFTDELLLQALRSALLEQLKVKANLISVVDDDESIRRTMTLLIQSFGFQAAVFDSAENLLKSGQLHETSCLIVDVQMPGMNGLQLQGHLASSGYKIPIIFITAYDNKESRCQAMQAGAIAFLSKPFDDEVLLETIRATLLDPKALLKQPDRE</sequence>
<feature type="modified residue" description="4-aspartylphosphate" evidence="2">
    <location>
        <position position="178"/>
    </location>
</feature>
<dbReference type="EnsemblBacteria" id="ABF42715">
    <property type="protein sequence ID" value="ABF42715"/>
    <property type="gene ID" value="Acid345_3714"/>
</dbReference>
<protein>
    <submittedName>
        <fullName evidence="4">Response regulator receiver protein</fullName>
    </submittedName>
</protein>
<dbReference type="KEGG" id="aba:Acid345_3714"/>
<keyword evidence="1 2" id="KW-0597">Phosphoprotein</keyword>
<keyword evidence="5" id="KW-1185">Reference proteome</keyword>
<dbReference type="InterPro" id="IPR011006">
    <property type="entry name" value="CheY-like_superfamily"/>
</dbReference>
<dbReference type="eggNOG" id="COG4566">
    <property type="taxonomic scope" value="Bacteria"/>
</dbReference>
<feature type="domain" description="Response regulatory" evidence="3">
    <location>
        <begin position="5"/>
        <end position="119"/>
    </location>
</feature>
<reference evidence="4 5" key="1">
    <citation type="journal article" date="2009" name="Appl. Environ. Microbiol.">
        <title>Three genomes from the phylum Acidobacteria provide insight into the lifestyles of these microorganisms in soils.</title>
        <authorList>
            <person name="Ward N.L."/>
            <person name="Challacombe J.F."/>
            <person name="Janssen P.H."/>
            <person name="Henrissat B."/>
            <person name="Coutinho P.M."/>
            <person name="Wu M."/>
            <person name="Xie G."/>
            <person name="Haft D.H."/>
            <person name="Sait M."/>
            <person name="Badger J."/>
            <person name="Barabote R.D."/>
            <person name="Bradley B."/>
            <person name="Brettin T.S."/>
            <person name="Brinkac L.M."/>
            <person name="Bruce D."/>
            <person name="Creasy T."/>
            <person name="Daugherty S.C."/>
            <person name="Davidsen T.M."/>
            <person name="DeBoy R.T."/>
            <person name="Detter J.C."/>
            <person name="Dodson R.J."/>
            <person name="Durkin A.S."/>
            <person name="Ganapathy A."/>
            <person name="Gwinn-Giglio M."/>
            <person name="Han C.S."/>
            <person name="Khouri H."/>
            <person name="Kiss H."/>
            <person name="Kothari S.P."/>
            <person name="Madupu R."/>
            <person name="Nelson K.E."/>
            <person name="Nelson W.C."/>
            <person name="Paulsen I."/>
            <person name="Penn K."/>
            <person name="Ren Q."/>
            <person name="Rosovitz M.J."/>
            <person name="Selengut J.D."/>
            <person name="Shrivastava S."/>
            <person name="Sullivan S.A."/>
            <person name="Tapia R."/>
            <person name="Thompson L.S."/>
            <person name="Watkins K.L."/>
            <person name="Yang Q."/>
            <person name="Yu C."/>
            <person name="Zafar N."/>
            <person name="Zhou L."/>
            <person name="Kuske C.R."/>
        </authorList>
    </citation>
    <scope>NUCLEOTIDE SEQUENCE [LARGE SCALE GENOMIC DNA]</scope>
    <source>
        <strain evidence="4 5">Ellin345</strain>
    </source>
</reference>
<accession>Q1IK85</accession>
<dbReference type="SMART" id="SM00448">
    <property type="entry name" value="REC"/>
    <property type="match status" value="2"/>
</dbReference>
<organism evidence="4 5">
    <name type="scientific">Koribacter versatilis (strain Ellin345)</name>
    <dbReference type="NCBI Taxonomy" id="204669"/>
    <lineage>
        <taxon>Bacteria</taxon>
        <taxon>Pseudomonadati</taxon>
        <taxon>Acidobacteriota</taxon>
        <taxon>Terriglobia</taxon>
        <taxon>Terriglobales</taxon>
        <taxon>Candidatus Korobacteraceae</taxon>
        <taxon>Candidatus Korobacter</taxon>
    </lineage>
</organism>
<dbReference type="InterPro" id="IPR001789">
    <property type="entry name" value="Sig_transdc_resp-reg_receiver"/>
</dbReference>
<dbReference type="STRING" id="204669.Acid345_3714"/>
<evidence type="ECO:0000256" key="1">
    <source>
        <dbReference type="ARBA" id="ARBA00022553"/>
    </source>
</evidence>
<name>Q1IK85_KORVE</name>
<evidence type="ECO:0000313" key="5">
    <source>
        <dbReference type="Proteomes" id="UP000002432"/>
    </source>
</evidence>
<evidence type="ECO:0000259" key="3">
    <source>
        <dbReference type="PROSITE" id="PS50110"/>
    </source>
</evidence>
<proteinExistence type="predicted"/>
<dbReference type="SUPFAM" id="SSF52172">
    <property type="entry name" value="CheY-like"/>
    <property type="match status" value="2"/>
</dbReference>
<dbReference type="PANTHER" id="PTHR44591">
    <property type="entry name" value="STRESS RESPONSE REGULATOR PROTEIN 1"/>
    <property type="match status" value="1"/>
</dbReference>
<dbReference type="PANTHER" id="PTHR44591:SF25">
    <property type="entry name" value="CHEMOTAXIS TWO-COMPONENT RESPONSE REGULATOR"/>
    <property type="match status" value="1"/>
</dbReference>
<dbReference type="PROSITE" id="PS50110">
    <property type="entry name" value="RESPONSE_REGULATORY"/>
    <property type="match status" value="2"/>
</dbReference>
<feature type="modified residue" description="4-aspartylphosphate" evidence="2">
    <location>
        <position position="54"/>
    </location>
</feature>
<dbReference type="Proteomes" id="UP000002432">
    <property type="component" value="Chromosome"/>
</dbReference>